<dbReference type="Proteomes" id="UP001163603">
    <property type="component" value="Chromosome 10"/>
</dbReference>
<comment type="caution">
    <text evidence="1">The sequence shown here is derived from an EMBL/GenBank/DDBJ whole genome shotgun (WGS) entry which is preliminary data.</text>
</comment>
<keyword evidence="2" id="KW-1185">Reference proteome</keyword>
<name>A0ACC0XVK5_9ROSI</name>
<proteinExistence type="predicted"/>
<organism evidence="1 2">
    <name type="scientific">Pistacia integerrima</name>
    <dbReference type="NCBI Taxonomy" id="434235"/>
    <lineage>
        <taxon>Eukaryota</taxon>
        <taxon>Viridiplantae</taxon>
        <taxon>Streptophyta</taxon>
        <taxon>Embryophyta</taxon>
        <taxon>Tracheophyta</taxon>
        <taxon>Spermatophyta</taxon>
        <taxon>Magnoliopsida</taxon>
        <taxon>eudicotyledons</taxon>
        <taxon>Gunneridae</taxon>
        <taxon>Pentapetalae</taxon>
        <taxon>rosids</taxon>
        <taxon>malvids</taxon>
        <taxon>Sapindales</taxon>
        <taxon>Anacardiaceae</taxon>
        <taxon>Pistacia</taxon>
    </lineage>
</organism>
<evidence type="ECO:0000313" key="2">
    <source>
        <dbReference type="Proteomes" id="UP001163603"/>
    </source>
</evidence>
<gene>
    <name evidence="1" type="ORF">Pint_07926</name>
</gene>
<sequence length="241" mass="26217">MKKISSFLLFFFLSFLFLFSQPSHSTTILVDGVSEWKNPTVHVGDSIIFKHKYNYNLYIFKNKNAFNICNFTQATLLTKPKSTSYTWHPSRPGFFYFTFNNGSFKTCQASQKLSIEVSLPHNASTVSPQHPPMEAPAPVSGGVVSSSPAYPWPFRPHQDAASPGPAPLSGDATAPVTVPSLVPVKGGGMPFINSNPAVPLPTGEVDSATIKPVPTSGQYRQVVVGFLAGQMVIFSVVFLML</sequence>
<evidence type="ECO:0000313" key="1">
    <source>
        <dbReference type="EMBL" id="KAJ0024613.1"/>
    </source>
</evidence>
<protein>
    <submittedName>
        <fullName evidence="1">Uncharacterized protein</fullName>
    </submittedName>
</protein>
<accession>A0ACC0XVK5</accession>
<dbReference type="EMBL" id="CM047745">
    <property type="protein sequence ID" value="KAJ0024613.1"/>
    <property type="molecule type" value="Genomic_DNA"/>
</dbReference>
<reference evidence="2" key="1">
    <citation type="journal article" date="2023" name="G3 (Bethesda)">
        <title>Genome assembly and association tests identify interacting loci associated with vigor, precocity, and sex in interspecific pistachio rootstocks.</title>
        <authorList>
            <person name="Palmer W."/>
            <person name="Jacygrad E."/>
            <person name="Sagayaradj S."/>
            <person name="Cavanaugh K."/>
            <person name="Han R."/>
            <person name="Bertier L."/>
            <person name="Beede B."/>
            <person name="Kafkas S."/>
            <person name="Golino D."/>
            <person name="Preece J."/>
            <person name="Michelmore R."/>
        </authorList>
    </citation>
    <scope>NUCLEOTIDE SEQUENCE [LARGE SCALE GENOMIC DNA]</scope>
</reference>